<organism evidence="4 5">
    <name type="scientific">Aureobasidium vineae</name>
    <dbReference type="NCBI Taxonomy" id="2773715"/>
    <lineage>
        <taxon>Eukaryota</taxon>
        <taxon>Fungi</taxon>
        <taxon>Dikarya</taxon>
        <taxon>Ascomycota</taxon>
        <taxon>Pezizomycotina</taxon>
        <taxon>Dothideomycetes</taxon>
        <taxon>Dothideomycetidae</taxon>
        <taxon>Dothideales</taxon>
        <taxon>Saccotheciaceae</taxon>
        <taxon>Aureobasidium</taxon>
    </lineage>
</organism>
<dbReference type="PROSITE" id="PS50002">
    <property type="entry name" value="SH3"/>
    <property type="match status" value="1"/>
</dbReference>
<reference evidence="4" key="1">
    <citation type="submission" date="2020-06" db="EMBL/GenBank/DDBJ databases">
        <authorList>
            <person name="Onetto C."/>
        </authorList>
    </citation>
    <scope>NUCLEOTIDE SEQUENCE</scope>
</reference>
<evidence type="ECO:0000256" key="1">
    <source>
        <dbReference type="ARBA" id="ARBA00022443"/>
    </source>
</evidence>
<evidence type="ECO:0000259" key="3">
    <source>
        <dbReference type="PROSITE" id="PS50002"/>
    </source>
</evidence>
<evidence type="ECO:0000256" key="2">
    <source>
        <dbReference type="PROSITE-ProRule" id="PRU00192"/>
    </source>
</evidence>
<dbReference type="SUPFAM" id="SSF50044">
    <property type="entry name" value="SH3-domain"/>
    <property type="match status" value="1"/>
</dbReference>
<dbReference type="InterPro" id="IPR036028">
    <property type="entry name" value="SH3-like_dom_sf"/>
</dbReference>
<feature type="domain" description="SH3" evidence="3">
    <location>
        <begin position="13"/>
        <end position="77"/>
    </location>
</feature>
<gene>
    <name evidence="4" type="ORF">AWRI4619_LOCUS680</name>
</gene>
<dbReference type="EMBL" id="CAIJEN010000001">
    <property type="protein sequence ID" value="CAD0082113.1"/>
    <property type="molecule type" value="Genomic_DNA"/>
</dbReference>
<dbReference type="AlphaFoldDB" id="A0A9N8J725"/>
<keyword evidence="5" id="KW-1185">Reference proteome</keyword>
<dbReference type="InterPro" id="IPR001452">
    <property type="entry name" value="SH3_domain"/>
</dbReference>
<dbReference type="SMART" id="SM00326">
    <property type="entry name" value="SH3"/>
    <property type="match status" value="1"/>
</dbReference>
<evidence type="ECO:0000313" key="4">
    <source>
        <dbReference type="EMBL" id="CAD0082113.1"/>
    </source>
</evidence>
<dbReference type="Gene3D" id="2.30.30.40">
    <property type="entry name" value="SH3 Domains"/>
    <property type="match status" value="1"/>
</dbReference>
<keyword evidence="1 2" id="KW-0728">SH3 domain</keyword>
<comment type="caution">
    <text evidence="4">The sequence shown here is derived from an EMBL/GenBank/DDBJ whole genome shotgun (WGS) entry which is preliminary data.</text>
</comment>
<sequence length="82" mass="9028">MASRQPSDPREVPPGSILLVVHDFIARSPDELSLAKGDRIELIERDDDFGDGWFLGRHMTTSATGLFPEGEQTRTTIASQTS</sequence>
<dbReference type="Proteomes" id="UP000716446">
    <property type="component" value="Unassembled WGS sequence"/>
</dbReference>
<proteinExistence type="predicted"/>
<evidence type="ECO:0000313" key="5">
    <source>
        <dbReference type="Proteomes" id="UP000716446"/>
    </source>
</evidence>
<name>A0A9N8J725_9PEZI</name>
<protein>
    <recommendedName>
        <fullName evidence="3">SH3 domain-containing protein</fullName>
    </recommendedName>
</protein>
<dbReference type="Pfam" id="PF00018">
    <property type="entry name" value="SH3_1"/>
    <property type="match status" value="1"/>
</dbReference>
<accession>A0A9N8J725</accession>